<organism evidence="1 2">
    <name type="scientific">Chryseobacterium taihuense</name>
    <dbReference type="NCBI Taxonomy" id="1141221"/>
    <lineage>
        <taxon>Bacteria</taxon>
        <taxon>Pseudomonadati</taxon>
        <taxon>Bacteroidota</taxon>
        <taxon>Flavobacteriia</taxon>
        <taxon>Flavobacteriales</taxon>
        <taxon>Weeksellaceae</taxon>
        <taxon>Chryseobacterium group</taxon>
        <taxon>Chryseobacterium</taxon>
    </lineage>
</organism>
<comment type="caution">
    <text evidence="1">The sequence shown here is derived from an EMBL/GenBank/DDBJ whole genome shotgun (WGS) entry which is preliminary data.</text>
</comment>
<dbReference type="EMBL" id="FNHD01000011">
    <property type="protein sequence ID" value="SDM03917.1"/>
    <property type="molecule type" value="Genomic_DNA"/>
</dbReference>
<gene>
    <name evidence="1" type="ORF">SAMN05216273_11175</name>
</gene>
<evidence type="ECO:0000313" key="1">
    <source>
        <dbReference type="EMBL" id="SDM03917.1"/>
    </source>
</evidence>
<dbReference type="Proteomes" id="UP000199242">
    <property type="component" value="Unassembled WGS sequence"/>
</dbReference>
<protein>
    <submittedName>
        <fullName evidence="1">Uncharacterized protein</fullName>
    </submittedName>
</protein>
<proteinExistence type="predicted"/>
<keyword evidence="2" id="KW-1185">Reference proteome</keyword>
<sequence length="145" mass="17281">MEIKEGFFEITVKESKSINDVRFLRVNFPEKDAAKIHIYYSKLKEREIQNIKSEIHTIVKLSDKALNLLAEREFFEKGLVVIYSLLKNHDFLMVTDVGFSYESIDVFRVLLKKIIENFGNKCIYFVRHKNEKVKVNFTFIGKRYY</sequence>
<name>A0ABY0QWS8_9FLAO</name>
<reference evidence="1 2" key="1">
    <citation type="submission" date="2016-10" db="EMBL/GenBank/DDBJ databases">
        <authorList>
            <person name="Varghese N."/>
            <person name="Submissions S."/>
        </authorList>
    </citation>
    <scope>NUCLEOTIDE SEQUENCE [LARGE SCALE GENOMIC DNA]</scope>
    <source>
        <strain evidence="1 2">CGMCC 1.10941</strain>
    </source>
</reference>
<dbReference type="RefSeq" id="WP_089744560.1">
    <property type="nucleotide sequence ID" value="NZ_FNHD01000011.1"/>
</dbReference>
<evidence type="ECO:0000313" key="2">
    <source>
        <dbReference type="Proteomes" id="UP000199242"/>
    </source>
</evidence>
<accession>A0ABY0QWS8</accession>